<gene>
    <name evidence="1" type="ORF">H5P28_07735</name>
</gene>
<proteinExistence type="predicted"/>
<evidence type="ECO:0000313" key="1">
    <source>
        <dbReference type="EMBL" id="MBC2594152.1"/>
    </source>
</evidence>
<evidence type="ECO:0000313" key="2">
    <source>
        <dbReference type="Proteomes" id="UP000546464"/>
    </source>
</evidence>
<dbReference type="CDD" id="cd11527">
    <property type="entry name" value="NTP-PPase_dUTPase"/>
    <property type="match status" value="1"/>
</dbReference>
<keyword evidence="2" id="KW-1185">Reference proteome</keyword>
<dbReference type="EMBL" id="JACHVB010000020">
    <property type="protein sequence ID" value="MBC2594152.1"/>
    <property type="molecule type" value="Genomic_DNA"/>
</dbReference>
<protein>
    <submittedName>
        <fullName evidence="1">dUTP diphosphatase</fullName>
    </submittedName>
</protein>
<reference evidence="1 2" key="1">
    <citation type="submission" date="2020-07" db="EMBL/GenBank/DDBJ databases">
        <authorList>
            <person name="Feng X."/>
        </authorList>
    </citation>
    <scope>NUCLEOTIDE SEQUENCE [LARGE SCALE GENOMIC DNA]</scope>
    <source>
        <strain evidence="1 2">JCM31066</strain>
    </source>
</reference>
<name>A0A842HCK4_9BACT</name>
<dbReference type="AlphaFoldDB" id="A0A842HCK4"/>
<accession>A0A842HCK4</accession>
<comment type="caution">
    <text evidence="1">The sequence shown here is derived from an EMBL/GenBank/DDBJ whole genome shotgun (WGS) entry which is preliminary data.</text>
</comment>
<sequence>MDKLEEIFRLQDELNKRIGVDTGALDEKGKAEWVLNYTRALQQETAELIDSVPWKWWAKYQKFDEQNARVEVVDLFHFLVSLAQVLGMSAQDVYDAYAKKNKVNHNRQDSGYSAKNEDDSRHI</sequence>
<organism evidence="1 2">
    <name type="scientific">Ruficoccus amylovorans</name>
    <dbReference type="NCBI Taxonomy" id="1804625"/>
    <lineage>
        <taxon>Bacteria</taxon>
        <taxon>Pseudomonadati</taxon>
        <taxon>Verrucomicrobiota</taxon>
        <taxon>Opitutia</taxon>
        <taxon>Puniceicoccales</taxon>
        <taxon>Cerasicoccaceae</taxon>
        <taxon>Ruficoccus</taxon>
    </lineage>
</organism>
<dbReference type="SUPFAM" id="SSF101386">
    <property type="entry name" value="all-alpha NTP pyrophosphatases"/>
    <property type="match status" value="1"/>
</dbReference>
<dbReference type="Proteomes" id="UP000546464">
    <property type="component" value="Unassembled WGS sequence"/>
</dbReference>
<dbReference type="RefSeq" id="WP_185675134.1">
    <property type="nucleotide sequence ID" value="NZ_JACHVB010000020.1"/>
</dbReference>
<dbReference type="Gene3D" id="1.10.4010.10">
    <property type="entry name" value="Type II deoxyuridine triphosphatase"/>
    <property type="match status" value="2"/>
</dbReference>
<dbReference type="Pfam" id="PF08761">
    <property type="entry name" value="dUTPase_2"/>
    <property type="match status" value="1"/>
</dbReference>
<dbReference type="InterPro" id="IPR014871">
    <property type="entry name" value="dUTPase/dCTP_pyrophosphatase"/>
</dbReference>